<sequence length="408" mass="45915">MSSDGSVVDTVGSLLANIANSIQDASRILMFADKRAWGSPEFEQLRLLEETLDEAKRDFQELPSLVNGRFYYENDRKADSLDELRELRNRFEEHSQNLKYWVRAGGPIETEWAAETRWLRRELHRAQCRAVRRIHDDLEGSSSRCLGALIVWRSQQRQEFHPSQPPSHPSPPQPQRQQHSQRMATAMPTIPSSEPNSMPSGEIAACNSTGAFQRLGSGNQDIAFVCDFCDGFIVWEDLRSMPSTRQRPATSPESIIENWAATGFTHPRTHSHSNKYPSISGSDSDVELEEGSSNLKFGATPGQTTARGLGPKTELESEEKTIIFPPVAIANHLPPDLGEWQAPLLCPLCDEYYYEEQGSDDMDRVRWTQDERGFESVALLQEHFEWTHASLIPSLANVAPKSSGCEVM</sequence>
<keyword evidence="3" id="KW-1185">Reference proteome</keyword>
<evidence type="ECO:0000313" key="3">
    <source>
        <dbReference type="Proteomes" id="UP000286045"/>
    </source>
</evidence>
<feature type="compositionally biased region" description="Polar residues" evidence="1">
    <location>
        <begin position="190"/>
        <end position="199"/>
    </location>
</feature>
<feature type="region of interest" description="Disordered" evidence="1">
    <location>
        <begin position="157"/>
        <end position="202"/>
    </location>
</feature>
<dbReference type="STRING" id="363999.A0A439DDH4"/>
<gene>
    <name evidence="2" type="ORF">EKO27_g2613</name>
</gene>
<feature type="compositionally biased region" description="Pro residues" evidence="1">
    <location>
        <begin position="163"/>
        <end position="174"/>
    </location>
</feature>
<evidence type="ECO:0000256" key="1">
    <source>
        <dbReference type="SAM" id="MobiDB-lite"/>
    </source>
</evidence>
<feature type="region of interest" description="Disordered" evidence="1">
    <location>
        <begin position="266"/>
        <end position="288"/>
    </location>
</feature>
<proteinExistence type="predicted"/>
<accession>A0A439DDH4</accession>
<comment type="caution">
    <text evidence="2">The sequence shown here is derived from an EMBL/GenBank/DDBJ whole genome shotgun (WGS) entry which is preliminary data.</text>
</comment>
<dbReference type="AlphaFoldDB" id="A0A439DDH4"/>
<evidence type="ECO:0000313" key="2">
    <source>
        <dbReference type="EMBL" id="RWA12479.1"/>
    </source>
</evidence>
<protein>
    <submittedName>
        <fullName evidence="2">Uncharacterized protein</fullName>
    </submittedName>
</protein>
<feature type="compositionally biased region" description="Polar residues" evidence="1">
    <location>
        <begin position="274"/>
        <end position="283"/>
    </location>
</feature>
<name>A0A439DDH4_9PEZI</name>
<dbReference type="EMBL" id="RYZI01000049">
    <property type="protein sequence ID" value="RWA12479.1"/>
    <property type="molecule type" value="Genomic_DNA"/>
</dbReference>
<organism evidence="2 3">
    <name type="scientific">Xylaria grammica</name>
    <dbReference type="NCBI Taxonomy" id="363999"/>
    <lineage>
        <taxon>Eukaryota</taxon>
        <taxon>Fungi</taxon>
        <taxon>Dikarya</taxon>
        <taxon>Ascomycota</taxon>
        <taxon>Pezizomycotina</taxon>
        <taxon>Sordariomycetes</taxon>
        <taxon>Xylariomycetidae</taxon>
        <taxon>Xylariales</taxon>
        <taxon>Xylariaceae</taxon>
        <taxon>Xylaria</taxon>
    </lineage>
</organism>
<dbReference type="Proteomes" id="UP000286045">
    <property type="component" value="Unassembled WGS sequence"/>
</dbReference>
<reference evidence="2 3" key="1">
    <citation type="submission" date="2018-12" db="EMBL/GenBank/DDBJ databases">
        <title>Draft genome sequence of Xylaria grammica IHI A82.</title>
        <authorList>
            <person name="Buettner E."/>
            <person name="Kellner H."/>
        </authorList>
    </citation>
    <scope>NUCLEOTIDE SEQUENCE [LARGE SCALE GENOMIC DNA]</scope>
    <source>
        <strain evidence="2 3">IHI A82</strain>
    </source>
</reference>